<evidence type="ECO:0000313" key="1">
    <source>
        <dbReference type="EMBL" id="CAG8759309.1"/>
    </source>
</evidence>
<dbReference type="EMBL" id="CAJVPY010016891">
    <property type="protein sequence ID" value="CAG8759309.1"/>
    <property type="molecule type" value="Genomic_DNA"/>
</dbReference>
<reference evidence="1" key="1">
    <citation type="submission" date="2021-06" db="EMBL/GenBank/DDBJ databases">
        <authorList>
            <person name="Kallberg Y."/>
            <person name="Tangrot J."/>
            <person name="Rosling A."/>
        </authorList>
    </citation>
    <scope>NUCLEOTIDE SEQUENCE</scope>
    <source>
        <strain evidence="1">MA453B</strain>
    </source>
</reference>
<evidence type="ECO:0000313" key="2">
    <source>
        <dbReference type="Proteomes" id="UP000789405"/>
    </source>
</evidence>
<name>A0A9N9IZZ7_9GLOM</name>
<gene>
    <name evidence="1" type="ORF">DERYTH_LOCUS17665</name>
</gene>
<keyword evidence="2" id="KW-1185">Reference proteome</keyword>
<proteinExistence type="predicted"/>
<sequence>KDSEEENIPILTFYQSFLDNLDFKPDKNDDVTNNITEINIKGVYYLVAISP</sequence>
<organism evidence="1 2">
    <name type="scientific">Dentiscutata erythropus</name>
    <dbReference type="NCBI Taxonomy" id="1348616"/>
    <lineage>
        <taxon>Eukaryota</taxon>
        <taxon>Fungi</taxon>
        <taxon>Fungi incertae sedis</taxon>
        <taxon>Mucoromycota</taxon>
        <taxon>Glomeromycotina</taxon>
        <taxon>Glomeromycetes</taxon>
        <taxon>Diversisporales</taxon>
        <taxon>Gigasporaceae</taxon>
        <taxon>Dentiscutata</taxon>
    </lineage>
</organism>
<feature type="non-terminal residue" evidence="1">
    <location>
        <position position="51"/>
    </location>
</feature>
<dbReference type="AlphaFoldDB" id="A0A9N9IZZ7"/>
<dbReference type="Proteomes" id="UP000789405">
    <property type="component" value="Unassembled WGS sequence"/>
</dbReference>
<protein>
    <submittedName>
        <fullName evidence="1">11888_t:CDS:1</fullName>
    </submittedName>
</protein>
<comment type="caution">
    <text evidence="1">The sequence shown here is derived from an EMBL/GenBank/DDBJ whole genome shotgun (WGS) entry which is preliminary data.</text>
</comment>
<accession>A0A9N9IZZ7</accession>